<sequence>MTDSSRALTYFDITIGDKPAGRIVFELYNDIVPKTAENFRALCTGEKGIGSLGKKLSYAGSSFHRVIKGFMIQGGDFTAGNGTGGESIYGEKFEDESFEKTHTKPFLLSMANAGPGTNGSQFFITAAATPHLDGKHVVFGEVIRGKSIVRAIENTPTSSGDVPNSPCTIVACGQLDPSDPSLEVTATSADGDVYEDYPEDQDPITEGNPNDKPEAALKIARDIREVGNKLFKEGKAEAALGKYQKSIRYLDLHPVLPQDAPPELRDSYDALLAPLLLNSGLSALRAGGSANAHIAISSTTRALERLELNTADQAKAYYRRALAHGVLKEDDQAEADLVKASTLVPTDQAILAELEKVRLRKKEKREKEKKAFKKMFA</sequence>
<dbReference type="OrthoDB" id="193499at2759"/>
<dbReference type="SMART" id="SM00028">
    <property type="entry name" value="TPR"/>
    <property type="match status" value="2"/>
</dbReference>
<evidence type="ECO:0000313" key="11">
    <source>
        <dbReference type="Proteomes" id="UP000813824"/>
    </source>
</evidence>
<keyword evidence="11" id="KW-1185">Reference proteome</keyword>
<dbReference type="InterPro" id="IPR011990">
    <property type="entry name" value="TPR-like_helical_dom_sf"/>
</dbReference>
<dbReference type="FunFam" id="2.40.100.10:FF:000022">
    <property type="entry name" value="Peptidyl-prolyl cis-trans isomerase CYP95"/>
    <property type="match status" value="1"/>
</dbReference>
<dbReference type="CDD" id="cd01926">
    <property type="entry name" value="cyclophilin_ABH_like"/>
    <property type="match status" value="1"/>
</dbReference>
<evidence type="ECO:0000313" key="10">
    <source>
        <dbReference type="EMBL" id="KAH8102044.1"/>
    </source>
</evidence>
<feature type="domain" description="PPIase cyclophilin-type" evidence="9">
    <location>
        <begin position="10"/>
        <end position="174"/>
    </location>
</feature>
<keyword evidence="5" id="KW-0697">Rotamase</keyword>
<dbReference type="FunFam" id="1.25.40.10:FF:000029">
    <property type="entry name" value="peptidyl-prolyl cis-trans isomerase D"/>
    <property type="match status" value="1"/>
</dbReference>
<evidence type="ECO:0000256" key="5">
    <source>
        <dbReference type="ARBA" id="ARBA00023110"/>
    </source>
</evidence>
<dbReference type="InterPro" id="IPR002130">
    <property type="entry name" value="Cyclophilin-type_PPIase_dom"/>
</dbReference>
<dbReference type="SUPFAM" id="SSF50891">
    <property type="entry name" value="Cyclophilin-like"/>
    <property type="match status" value="1"/>
</dbReference>
<evidence type="ECO:0000259" key="9">
    <source>
        <dbReference type="PROSITE" id="PS50072"/>
    </source>
</evidence>
<dbReference type="Pfam" id="PF00160">
    <property type="entry name" value="Pro_isomerase"/>
    <property type="match status" value="1"/>
</dbReference>
<dbReference type="GO" id="GO:0005737">
    <property type="term" value="C:cytoplasm"/>
    <property type="evidence" value="ECO:0007669"/>
    <property type="project" value="TreeGrafter"/>
</dbReference>
<dbReference type="SUPFAM" id="SSF48452">
    <property type="entry name" value="TPR-like"/>
    <property type="match status" value="1"/>
</dbReference>
<dbReference type="InterPro" id="IPR029000">
    <property type="entry name" value="Cyclophilin-like_dom_sf"/>
</dbReference>
<dbReference type="GO" id="GO:0042026">
    <property type="term" value="P:protein refolding"/>
    <property type="evidence" value="ECO:0007669"/>
    <property type="project" value="UniProtKB-ARBA"/>
</dbReference>
<dbReference type="PRINTS" id="PR00153">
    <property type="entry name" value="CSAPPISMRASE"/>
</dbReference>
<dbReference type="InterPro" id="IPR020892">
    <property type="entry name" value="Cyclophilin-type_PPIase_CS"/>
</dbReference>
<proteinExistence type="predicted"/>
<dbReference type="AlphaFoldDB" id="A0A8K0XR70"/>
<gene>
    <name evidence="10" type="ORF">BXZ70DRAFT_929968</name>
</gene>
<dbReference type="Gene3D" id="2.40.100.10">
    <property type="entry name" value="Cyclophilin-like"/>
    <property type="match status" value="1"/>
</dbReference>
<dbReference type="PANTHER" id="PTHR11071">
    <property type="entry name" value="PEPTIDYL-PROLYL CIS-TRANS ISOMERASE"/>
    <property type="match status" value="1"/>
</dbReference>
<evidence type="ECO:0000256" key="3">
    <source>
        <dbReference type="ARBA" id="ARBA00022737"/>
    </source>
</evidence>
<evidence type="ECO:0000256" key="2">
    <source>
        <dbReference type="ARBA" id="ARBA00013194"/>
    </source>
</evidence>
<accession>A0A8K0XR70</accession>
<dbReference type="InterPro" id="IPR019734">
    <property type="entry name" value="TPR_rpt"/>
</dbReference>
<organism evidence="10 11">
    <name type="scientific">Cristinia sonorae</name>
    <dbReference type="NCBI Taxonomy" id="1940300"/>
    <lineage>
        <taxon>Eukaryota</taxon>
        <taxon>Fungi</taxon>
        <taxon>Dikarya</taxon>
        <taxon>Basidiomycota</taxon>
        <taxon>Agaricomycotina</taxon>
        <taxon>Agaricomycetes</taxon>
        <taxon>Agaricomycetidae</taxon>
        <taxon>Agaricales</taxon>
        <taxon>Pleurotineae</taxon>
        <taxon>Stephanosporaceae</taxon>
        <taxon>Cristinia</taxon>
    </lineage>
</organism>
<evidence type="ECO:0000256" key="7">
    <source>
        <dbReference type="ARBA" id="ARBA00074451"/>
    </source>
</evidence>
<evidence type="ECO:0000256" key="1">
    <source>
        <dbReference type="ARBA" id="ARBA00000971"/>
    </source>
</evidence>
<comment type="catalytic activity">
    <reaction evidence="1">
        <text>[protein]-peptidylproline (omega=180) = [protein]-peptidylproline (omega=0)</text>
        <dbReference type="Rhea" id="RHEA:16237"/>
        <dbReference type="Rhea" id="RHEA-COMP:10747"/>
        <dbReference type="Rhea" id="RHEA-COMP:10748"/>
        <dbReference type="ChEBI" id="CHEBI:83833"/>
        <dbReference type="ChEBI" id="CHEBI:83834"/>
        <dbReference type="EC" id="5.2.1.8"/>
    </reaction>
</comment>
<evidence type="ECO:0000256" key="4">
    <source>
        <dbReference type="ARBA" id="ARBA00022803"/>
    </source>
</evidence>
<name>A0A8K0XR70_9AGAR</name>
<dbReference type="EC" id="5.2.1.8" evidence="2"/>
<comment type="caution">
    <text evidence="10">The sequence shown here is derived from an EMBL/GenBank/DDBJ whole genome shotgun (WGS) entry which is preliminary data.</text>
</comment>
<keyword evidence="4" id="KW-0802">TPR repeat</keyword>
<evidence type="ECO:0000256" key="8">
    <source>
        <dbReference type="ARBA" id="ARBA00076602"/>
    </source>
</evidence>
<reference evidence="10" key="1">
    <citation type="journal article" date="2021" name="New Phytol.">
        <title>Evolutionary innovations through gain and loss of genes in the ectomycorrhizal Boletales.</title>
        <authorList>
            <person name="Wu G."/>
            <person name="Miyauchi S."/>
            <person name="Morin E."/>
            <person name="Kuo A."/>
            <person name="Drula E."/>
            <person name="Varga T."/>
            <person name="Kohler A."/>
            <person name="Feng B."/>
            <person name="Cao Y."/>
            <person name="Lipzen A."/>
            <person name="Daum C."/>
            <person name="Hundley H."/>
            <person name="Pangilinan J."/>
            <person name="Johnson J."/>
            <person name="Barry K."/>
            <person name="LaButti K."/>
            <person name="Ng V."/>
            <person name="Ahrendt S."/>
            <person name="Min B."/>
            <person name="Choi I.G."/>
            <person name="Park H."/>
            <person name="Plett J.M."/>
            <person name="Magnuson J."/>
            <person name="Spatafora J.W."/>
            <person name="Nagy L.G."/>
            <person name="Henrissat B."/>
            <person name="Grigoriev I.V."/>
            <person name="Yang Z.L."/>
            <person name="Xu J."/>
            <person name="Martin F.M."/>
        </authorList>
    </citation>
    <scope>NUCLEOTIDE SEQUENCE</scope>
    <source>
        <strain evidence="10">KKN 215</strain>
    </source>
</reference>
<dbReference type="Gene3D" id="1.25.40.10">
    <property type="entry name" value="Tetratricopeptide repeat domain"/>
    <property type="match status" value="1"/>
</dbReference>
<dbReference type="PROSITE" id="PS00170">
    <property type="entry name" value="CSA_PPIASE_1"/>
    <property type="match status" value="1"/>
</dbReference>
<dbReference type="PANTHER" id="PTHR11071:SF561">
    <property type="entry name" value="PEPTIDYL-PROLYL CIS-TRANS ISOMERASE D-RELATED"/>
    <property type="match status" value="1"/>
</dbReference>
<dbReference type="GO" id="GO:0003755">
    <property type="term" value="F:peptidyl-prolyl cis-trans isomerase activity"/>
    <property type="evidence" value="ECO:0007669"/>
    <property type="project" value="UniProtKB-KW"/>
</dbReference>
<dbReference type="PROSITE" id="PS50072">
    <property type="entry name" value="CSA_PPIASE_2"/>
    <property type="match status" value="1"/>
</dbReference>
<keyword evidence="6 10" id="KW-0413">Isomerase</keyword>
<evidence type="ECO:0000256" key="6">
    <source>
        <dbReference type="ARBA" id="ARBA00023235"/>
    </source>
</evidence>
<keyword evidence="3" id="KW-0677">Repeat</keyword>
<dbReference type="GO" id="GO:0016018">
    <property type="term" value="F:cyclosporin A binding"/>
    <property type="evidence" value="ECO:0007669"/>
    <property type="project" value="TreeGrafter"/>
</dbReference>
<dbReference type="EMBL" id="JAEVFJ010000010">
    <property type="protein sequence ID" value="KAH8102044.1"/>
    <property type="molecule type" value="Genomic_DNA"/>
</dbReference>
<dbReference type="Proteomes" id="UP000813824">
    <property type="component" value="Unassembled WGS sequence"/>
</dbReference>
<protein>
    <recommendedName>
        <fullName evidence="7">Peptidyl-prolyl cis-trans isomerase D</fullName>
        <ecNumber evidence="2">5.2.1.8</ecNumber>
    </recommendedName>
    <alternativeName>
        <fullName evidence="8">Rotamase D</fullName>
    </alternativeName>
</protein>